<dbReference type="AlphaFoldDB" id="A0A3G2L5E6"/>
<protein>
    <submittedName>
        <fullName evidence="2">DinB family protein</fullName>
    </submittedName>
</protein>
<proteinExistence type="predicted"/>
<evidence type="ECO:0000313" key="3">
    <source>
        <dbReference type="Proteomes" id="UP000276309"/>
    </source>
</evidence>
<dbReference type="Pfam" id="PF12867">
    <property type="entry name" value="DinB_2"/>
    <property type="match status" value="1"/>
</dbReference>
<sequence>MCEVQNRKLWMGENYERKLEEITEGNPFKRPLDNLHSVAEIISHLTCWRKETLIKLRTGSGKITDGAGENWLGNENLVKLGWPTLLDEYRKSLIEIIDFLEDKEDDFLNTKYYDTDFQGNYEYRFVLNGMLHHDIHHLGQIGIIIKLLNEQK</sequence>
<dbReference type="InterPro" id="IPR034660">
    <property type="entry name" value="DinB/YfiT-like"/>
</dbReference>
<evidence type="ECO:0000259" key="1">
    <source>
        <dbReference type="Pfam" id="PF12867"/>
    </source>
</evidence>
<gene>
    <name evidence="2" type="ORF">D1013_08990</name>
</gene>
<dbReference type="OrthoDB" id="9814103at2"/>
<evidence type="ECO:0000313" key="2">
    <source>
        <dbReference type="EMBL" id="AYN67487.1"/>
    </source>
</evidence>
<accession>A0A3G2L5E6</accession>
<organism evidence="2 3">
    <name type="scientific">Euzebyella marina</name>
    <dbReference type="NCBI Taxonomy" id="1761453"/>
    <lineage>
        <taxon>Bacteria</taxon>
        <taxon>Pseudomonadati</taxon>
        <taxon>Bacteroidota</taxon>
        <taxon>Flavobacteriia</taxon>
        <taxon>Flavobacteriales</taxon>
        <taxon>Flavobacteriaceae</taxon>
        <taxon>Euzebyella</taxon>
    </lineage>
</organism>
<dbReference type="Gene3D" id="1.20.120.450">
    <property type="entry name" value="dinb family like domain"/>
    <property type="match status" value="1"/>
</dbReference>
<dbReference type="InterPro" id="IPR024775">
    <property type="entry name" value="DinB-like"/>
</dbReference>
<dbReference type="EMBL" id="CP032050">
    <property type="protein sequence ID" value="AYN67487.1"/>
    <property type="molecule type" value="Genomic_DNA"/>
</dbReference>
<dbReference type="SUPFAM" id="SSF109854">
    <property type="entry name" value="DinB/YfiT-like putative metalloenzymes"/>
    <property type="match status" value="1"/>
</dbReference>
<dbReference type="KEGG" id="emar:D1013_08990"/>
<reference evidence="2 3" key="1">
    <citation type="submission" date="2018-08" db="EMBL/GenBank/DDBJ databases">
        <title>The reduced genetic potential of extracellular carbohydrate catabolism in Euzebyella marina RN62, a Flavobacteriia bacterium isolated from the hadal water.</title>
        <authorList>
            <person name="Xue C."/>
        </authorList>
    </citation>
    <scope>NUCLEOTIDE SEQUENCE [LARGE SCALE GENOMIC DNA]</scope>
    <source>
        <strain evidence="2 3">RN62</strain>
    </source>
</reference>
<feature type="domain" description="DinB-like" evidence="1">
    <location>
        <begin position="14"/>
        <end position="141"/>
    </location>
</feature>
<dbReference type="RefSeq" id="WP_121848503.1">
    <property type="nucleotide sequence ID" value="NZ_CP032050.1"/>
</dbReference>
<dbReference type="Proteomes" id="UP000276309">
    <property type="component" value="Chromosome"/>
</dbReference>
<name>A0A3G2L5E6_9FLAO</name>
<keyword evidence="3" id="KW-1185">Reference proteome</keyword>